<organism evidence="2 3">
    <name type="scientific">Gonium pectorale</name>
    <name type="common">Green alga</name>
    <dbReference type="NCBI Taxonomy" id="33097"/>
    <lineage>
        <taxon>Eukaryota</taxon>
        <taxon>Viridiplantae</taxon>
        <taxon>Chlorophyta</taxon>
        <taxon>core chlorophytes</taxon>
        <taxon>Chlorophyceae</taxon>
        <taxon>CS clade</taxon>
        <taxon>Chlamydomonadales</taxon>
        <taxon>Volvocaceae</taxon>
        <taxon>Gonium</taxon>
    </lineage>
</organism>
<gene>
    <name evidence="2" type="ORF">GPECTOR_14g272</name>
</gene>
<dbReference type="Proteomes" id="UP000075714">
    <property type="component" value="Unassembled WGS sequence"/>
</dbReference>
<dbReference type="AlphaFoldDB" id="A0A150GMH0"/>
<dbReference type="EMBL" id="LSYV01000015">
    <property type="protein sequence ID" value="KXZ51033.1"/>
    <property type="molecule type" value="Genomic_DNA"/>
</dbReference>
<feature type="region of interest" description="Disordered" evidence="1">
    <location>
        <begin position="243"/>
        <end position="262"/>
    </location>
</feature>
<keyword evidence="3" id="KW-1185">Reference proteome</keyword>
<evidence type="ECO:0000313" key="3">
    <source>
        <dbReference type="Proteomes" id="UP000075714"/>
    </source>
</evidence>
<feature type="compositionally biased region" description="Low complexity" evidence="1">
    <location>
        <begin position="139"/>
        <end position="154"/>
    </location>
</feature>
<feature type="compositionally biased region" description="Low complexity" evidence="1">
    <location>
        <begin position="373"/>
        <end position="385"/>
    </location>
</feature>
<accession>A0A150GMH0</accession>
<comment type="caution">
    <text evidence="2">The sequence shown here is derived from an EMBL/GenBank/DDBJ whole genome shotgun (WGS) entry which is preliminary data.</text>
</comment>
<name>A0A150GMH0_GONPE</name>
<feature type="region of interest" description="Disordered" evidence="1">
    <location>
        <begin position="315"/>
        <end position="360"/>
    </location>
</feature>
<feature type="region of interest" description="Disordered" evidence="1">
    <location>
        <begin position="139"/>
        <end position="160"/>
    </location>
</feature>
<protein>
    <submittedName>
        <fullName evidence="2">Uncharacterized protein</fullName>
    </submittedName>
</protein>
<sequence>MAPSLTAFTAEQLLRLLALTYSTYRAGDRAAGGLASVHAVNGRAASRLTILVAGDITFNASAPAVGLAGDSFEISPTAAHQGPGGDLSVVLKGRPLAVAVACGGGGGGAGPPGGGGGWRLPRFDLDGLLPHLAALVPSSTISPMGGESSSSSGSDDGRPHLTLVLEGLEVLGASSSSLLRRLEAAPAAPGIGSWSSLEAAGSGARSAHPESQPTSASAEEPQKPLLVVLRRCLLDLPSCEAAEELLSPPPPPGGRGAAATSDTARAAVMVLEAQAKAKAEEGHGGELPPEPAGAVARELGEWCDEDVAAFAARWSGGAEEHSQQLGGGSGSGGPAAASSASTNGGGSDGGNAAADEAGSGGLGAALRTFESAAAATGKATAARGAIDTTSRGATASRPPSFIEALRQQQQQ</sequence>
<proteinExistence type="predicted"/>
<feature type="region of interest" description="Disordered" evidence="1">
    <location>
        <begin position="196"/>
        <end position="222"/>
    </location>
</feature>
<evidence type="ECO:0000256" key="1">
    <source>
        <dbReference type="SAM" id="MobiDB-lite"/>
    </source>
</evidence>
<feature type="region of interest" description="Disordered" evidence="1">
    <location>
        <begin position="373"/>
        <end position="411"/>
    </location>
</feature>
<reference evidence="3" key="1">
    <citation type="journal article" date="2016" name="Nat. Commun.">
        <title>The Gonium pectorale genome demonstrates co-option of cell cycle regulation during the evolution of multicellularity.</title>
        <authorList>
            <person name="Hanschen E.R."/>
            <person name="Marriage T.N."/>
            <person name="Ferris P.J."/>
            <person name="Hamaji T."/>
            <person name="Toyoda A."/>
            <person name="Fujiyama A."/>
            <person name="Neme R."/>
            <person name="Noguchi H."/>
            <person name="Minakuchi Y."/>
            <person name="Suzuki M."/>
            <person name="Kawai-Toyooka H."/>
            <person name="Smith D.R."/>
            <person name="Sparks H."/>
            <person name="Anderson J."/>
            <person name="Bakaric R."/>
            <person name="Luria V."/>
            <person name="Karger A."/>
            <person name="Kirschner M.W."/>
            <person name="Durand P.M."/>
            <person name="Michod R.E."/>
            <person name="Nozaki H."/>
            <person name="Olson B.J."/>
        </authorList>
    </citation>
    <scope>NUCLEOTIDE SEQUENCE [LARGE SCALE GENOMIC DNA]</scope>
    <source>
        <strain evidence="3">NIES-2863</strain>
    </source>
</reference>
<evidence type="ECO:0000313" key="2">
    <source>
        <dbReference type="EMBL" id="KXZ51033.1"/>
    </source>
</evidence>